<dbReference type="InterPro" id="IPR042098">
    <property type="entry name" value="TauD-like_sf"/>
</dbReference>
<name>A0AAD9DLU6_9TELE</name>
<proteinExistence type="inferred from homology"/>
<sequence>MANAIRFHEIGTPSVMRWEEIEVGRPGAGEVRVRHEAVGLNFADTYFRSGLYPAQLPAGMGVEGAGVVEEIGEGVVDFAVGDRVTYTGSPLGAYATERIMASSDLIALPDGIAFDTAAAMTMRGLTAAYLLRRIYPLKAGDTVLLHAAAGGVGLIFTQWAKLLGIKVIGTVSSDEKASVARAHGCDEVVIYTREDVVARVKEITGGVGVPVVYDSIGQSTFDISLDCLARRGLLVCFGTASGPTPPIQAMQLAVKGSLFVTRPALADYIADPAERAELAGELFSHVESGRIKIEINQRYPLEDAKNPLPSTSTIHVEKFTCSIGAELSGVDLGEVARDDALFAEIKALLLEHKGLFFRDQNFSKAEHVELAQRFGELEDHPALGSDPDHPGLVRIYKDLDSPPEHFENAYHCDATWRVNPPMGCVLRCVETPPVGGDTIWVNMALAYENLPARVKEQIKDLRARHSIESTFGARMPIERRHQLKERFPDAEHPVVRTHPETGEKILFVNSFATHLVNYHTPENVRYGIDYAPGAGNLLTYLASQAQIPEYQVRWRWTENSVAIWDNRSTQHYAVQDYWPAVRKMERAGIIGDAPF</sequence>
<dbReference type="InterPro" id="IPR011032">
    <property type="entry name" value="GroES-like_sf"/>
</dbReference>
<dbReference type="EMBL" id="JAROKS010000066">
    <property type="protein sequence ID" value="KAK1784562.1"/>
    <property type="molecule type" value="Genomic_DNA"/>
</dbReference>
<dbReference type="FunFam" id="3.40.50.720:FF:000053">
    <property type="entry name" value="Quinone oxidoreductase 1"/>
    <property type="match status" value="1"/>
</dbReference>
<dbReference type="SMART" id="SM00829">
    <property type="entry name" value="PKS_ER"/>
    <property type="match status" value="1"/>
</dbReference>
<keyword evidence="2" id="KW-0521">NADP</keyword>
<dbReference type="InterPro" id="IPR047618">
    <property type="entry name" value="QOR-like"/>
</dbReference>
<dbReference type="Gene3D" id="3.40.50.720">
    <property type="entry name" value="NAD(P)-binding Rossmann-like Domain"/>
    <property type="match status" value="1"/>
</dbReference>
<protein>
    <recommendedName>
        <fullName evidence="4">Probable quinone oxidoreductase</fullName>
    </recommendedName>
</protein>
<comment type="caution">
    <text evidence="6">The sequence shown here is derived from an EMBL/GenBank/DDBJ whole genome shotgun (WGS) entry which is preliminary data.</text>
</comment>
<dbReference type="PANTHER" id="PTHR48106:SF13">
    <property type="entry name" value="QUINONE OXIDOREDUCTASE-RELATED"/>
    <property type="match status" value="1"/>
</dbReference>
<dbReference type="InterPro" id="IPR013149">
    <property type="entry name" value="ADH-like_C"/>
</dbReference>
<dbReference type="InterPro" id="IPR020843">
    <property type="entry name" value="ER"/>
</dbReference>
<dbReference type="GO" id="GO:0008270">
    <property type="term" value="F:zinc ion binding"/>
    <property type="evidence" value="ECO:0007669"/>
    <property type="project" value="InterPro"/>
</dbReference>
<dbReference type="InterPro" id="IPR002364">
    <property type="entry name" value="Quin_OxRdtase/zeta-crystal_CS"/>
</dbReference>
<organism evidence="6 7">
    <name type="scientific">Electrophorus voltai</name>
    <dbReference type="NCBI Taxonomy" id="2609070"/>
    <lineage>
        <taxon>Eukaryota</taxon>
        <taxon>Metazoa</taxon>
        <taxon>Chordata</taxon>
        <taxon>Craniata</taxon>
        <taxon>Vertebrata</taxon>
        <taxon>Euteleostomi</taxon>
        <taxon>Actinopterygii</taxon>
        <taxon>Neopterygii</taxon>
        <taxon>Teleostei</taxon>
        <taxon>Ostariophysi</taxon>
        <taxon>Gymnotiformes</taxon>
        <taxon>Gymnotoidei</taxon>
        <taxon>Gymnotidae</taxon>
        <taxon>Electrophorus</taxon>
    </lineage>
</organism>
<evidence type="ECO:0000256" key="3">
    <source>
        <dbReference type="ARBA" id="ARBA00023002"/>
    </source>
</evidence>
<dbReference type="AlphaFoldDB" id="A0AAD9DLU6"/>
<dbReference type="GO" id="GO:0070402">
    <property type="term" value="F:NADPH binding"/>
    <property type="evidence" value="ECO:0007669"/>
    <property type="project" value="TreeGrafter"/>
</dbReference>
<dbReference type="Pfam" id="PF08240">
    <property type="entry name" value="ADH_N"/>
    <property type="match status" value="1"/>
</dbReference>
<dbReference type="GO" id="GO:0005829">
    <property type="term" value="C:cytosol"/>
    <property type="evidence" value="ECO:0007669"/>
    <property type="project" value="TreeGrafter"/>
</dbReference>
<dbReference type="PANTHER" id="PTHR48106">
    <property type="entry name" value="QUINONE OXIDOREDUCTASE PIG3-RELATED"/>
    <property type="match status" value="1"/>
</dbReference>
<dbReference type="SUPFAM" id="SSF51197">
    <property type="entry name" value="Clavaminate synthase-like"/>
    <property type="match status" value="1"/>
</dbReference>
<evidence type="ECO:0000256" key="1">
    <source>
        <dbReference type="ARBA" id="ARBA00010371"/>
    </source>
</evidence>
<dbReference type="InterPro" id="IPR003819">
    <property type="entry name" value="TauD/TfdA-like"/>
</dbReference>
<evidence type="ECO:0000256" key="2">
    <source>
        <dbReference type="ARBA" id="ARBA00022857"/>
    </source>
</evidence>
<dbReference type="Gene3D" id="3.90.180.10">
    <property type="entry name" value="Medium-chain alcohol dehydrogenases, catalytic domain"/>
    <property type="match status" value="1"/>
</dbReference>
<dbReference type="PROSITE" id="PS01162">
    <property type="entry name" value="QOR_ZETA_CRYSTAL"/>
    <property type="match status" value="1"/>
</dbReference>
<dbReference type="InterPro" id="IPR036291">
    <property type="entry name" value="NAD(P)-bd_dom_sf"/>
</dbReference>
<dbReference type="InterPro" id="IPR013154">
    <property type="entry name" value="ADH-like_N"/>
</dbReference>
<dbReference type="Pfam" id="PF00107">
    <property type="entry name" value="ADH_zinc_N"/>
    <property type="match status" value="1"/>
</dbReference>
<dbReference type="Proteomes" id="UP001239994">
    <property type="component" value="Unassembled WGS sequence"/>
</dbReference>
<dbReference type="GO" id="GO:0003960">
    <property type="term" value="F:quinone reductase (NADPH) activity"/>
    <property type="evidence" value="ECO:0007669"/>
    <property type="project" value="InterPro"/>
</dbReference>
<evidence type="ECO:0000256" key="4">
    <source>
        <dbReference type="ARBA" id="ARBA00070796"/>
    </source>
</evidence>
<accession>A0AAD9DLU6</accession>
<evidence type="ECO:0000313" key="6">
    <source>
        <dbReference type="EMBL" id="KAK1784562.1"/>
    </source>
</evidence>
<dbReference type="Pfam" id="PF02668">
    <property type="entry name" value="TauD"/>
    <property type="match status" value="1"/>
</dbReference>
<dbReference type="CDD" id="cd05286">
    <property type="entry name" value="QOR2"/>
    <property type="match status" value="1"/>
</dbReference>
<dbReference type="Gene3D" id="3.60.130.10">
    <property type="entry name" value="Clavaminate synthase-like"/>
    <property type="match status" value="1"/>
</dbReference>
<feature type="domain" description="Enoyl reductase (ER)" evidence="5">
    <location>
        <begin position="11"/>
        <end position="321"/>
    </location>
</feature>
<evidence type="ECO:0000259" key="5">
    <source>
        <dbReference type="SMART" id="SM00829"/>
    </source>
</evidence>
<evidence type="ECO:0000313" key="7">
    <source>
        <dbReference type="Proteomes" id="UP001239994"/>
    </source>
</evidence>
<reference evidence="6" key="1">
    <citation type="submission" date="2023-03" db="EMBL/GenBank/DDBJ databases">
        <title>Electrophorus voltai genome.</title>
        <authorList>
            <person name="Bian C."/>
        </authorList>
    </citation>
    <scope>NUCLEOTIDE SEQUENCE</scope>
    <source>
        <strain evidence="6">CB-2022</strain>
        <tissue evidence="6">Muscle</tissue>
    </source>
</reference>
<keyword evidence="3" id="KW-0560">Oxidoreductase</keyword>
<comment type="similarity">
    <text evidence="1">Belongs to the zinc-containing alcohol dehydrogenase family. Quinone oxidoreductase subfamily.</text>
</comment>
<dbReference type="GO" id="GO:0035925">
    <property type="term" value="F:mRNA 3'-UTR AU-rich region binding"/>
    <property type="evidence" value="ECO:0007669"/>
    <property type="project" value="TreeGrafter"/>
</dbReference>
<dbReference type="SUPFAM" id="SSF50129">
    <property type="entry name" value="GroES-like"/>
    <property type="match status" value="1"/>
</dbReference>
<dbReference type="SUPFAM" id="SSF51735">
    <property type="entry name" value="NAD(P)-binding Rossmann-fold domains"/>
    <property type="match status" value="1"/>
</dbReference>
<gene>
    <name evidence="6" type="ORF">P4O66_021741</name>
</gene>
<keyword evidence="7" id="KW-1185">Reference proteome</keyword>